<sequence length="671" mass="73317">MMLDNLRSDYNNKPKLCAIPNGYPLSPHSGAPSSIDFPTTLSLTITRQDHAYHLKSSNFSASLVGMPFFPGFEDDPFLHGPRTRSPSPDFEMIDLTDEEIAAIINEAIQGNKAEKKTSKQKKKDKTLPNLDQSEAKKEQNDEKPSIVRDSESKEKEVKVNSKKEEDKRKKDSGKEVKEEKKRLFDDSYSEAANLYPELYDGTVPDEQVDSFTDYQEVSKKKRRNKKVSNSSSVIIPNDRQSKKLSENPPNQRPSKKSAESLSQQKAVKNSDMQVVVNKSTSSIKPTPVSRAGPPDSVKPSQSFSRSTAVPTAGVQKSAWSKPLVHPPAPSTQAKSKSVPCQGYTYATPVQLIPSGNGSSNPTTAQPSADSLKKSSGTTGPSHQSQMSETPNLKGQHHGSMGFEPLEIYPSKQRKLSQVHPAPRQQSTTSKPVHKTPENSEPALIKSSKPSGQVQQSLSSKPVSQAPTLPKTSTQQAHVSSSKSSGTEAQKSLSLGQPQPSTSKTVQQTPSPSKMPQHQKPTVSKTSKAQDSAQVQPSSNVHKTSDSSQTPSQITPSVSQAPNASIQVKQEPTTDQASGSPKIAQQQRQTPSEDIDPSVESCSLPQECVPHGRIGDHKLKMMSVPQDMSSSGELSEHLRALDQFLMEEWKAFVRTMARSKRREESKMAVRNA</sequence>
<dbReference type="AlphaFoldDB" id="A0A0R3T046"/>
<feature type="compositionally biased region" description="Polar residues" evidence="1">
    <location>
        <begin position="447"/>
        <end position="591"/>
    </location>
</feature>
<evidence type="ECO:0000313" key="4">
    <source>
        <dbReference type="WBParaSite" id="HNAJ_0000015601-mRNA-1"/>
    </source>
</evidence>
<reference evidence="4" key="1">
    <citation type="submission" date="2016-04" db="UniProtKB">
        <authorList>
            <consortium name="WormBaseParasite"/>
        </authorList>
    </citation>
    <scope>IDENTIFICATION</scope>
</reference>
<dbReference type="EMBL" id="UZAE01000033">
    <property type="protein sequence ID" value="VDN96016.1"/>
    <property type="molecule type" value="Genomic_DNA"/>
</dbReference>
<proteinExistence type="predicted"/>
<dbReference type="Proteomes" id="UP000278807">
    <property type="component" value="Unassembled WGS sequence"/>
</dbReference>
<keyword evidence="3" id="KW-1185">Reference proteome</keyword>
<dbReference type="WBParaSite" id="HNAJ_0000015601-mRNA-1">
    <property type="protein sequence ID" value="HNAJ_0000015601-mRNA-1"/>
    <property type="gene ID" value="HNAJ_0000015601"/>
</dbReference>
<evidence type="ECO:0000313" key="3">
    <source>
        <dbReference type="Proteomes" id="UP000278807"/>
    </source>
</evidence>
<feature type="region of interest" description="Disordered" evidence="1">
    <location>
        <begin position="111"/>
        <end position="189"/>
    </location>
</feature>
<dbReference type="OrthoDB" id="10532083at2759"/>
<feature type="compositionally biased region" description="Polar residues" evidence="1">
    <location>
        <begin position="353"/>
        <end position="392"/>
    </location>
</feature>
<organism evidence="4">
    <name type="scientific">Rodentolepis nana</name>
    <name type="common">Dwarf tapeworm</name>
    <name type="synonym">Hymenolepis nana</name>
    <dbReference type="NCBI Taxonomy" id="102285"/>
    <lineage>
        <taxon>Eukaryota</taxon>
        <taxon>Metazoa</taxon>
        <taxon>Spiralia</taxon>
        <taxon>Lophotrochozoa</taxon>
        <taxon>Platyhelminthes</taxon>
        <taxon>Cestoda</taxon>
        <taxon>Eucestoda</taxon>
        <taxon>Cyclophyllidea</taxon>
        <taxon>Hymenolepididae</taxon>
        <taxon>Rodentolepis</taxon>
    </lineage>
</organism>
<accession>A0A0R3T046</accession>
<feature type="compositionally biased region" description="Polar residues" evidence="1">
    <location>
        <begin position="259"/>
        <end position="284"/>
    </location>
</feature>
<gene>
    <name evidence="2" type="ORF">HNAJ_LOCUS157</name>
</gene>
<evidence type="ECO:0000313" key="2">
    <source>
        <dbReference type="EMBL" id="VDN96016.1"/>
    </source>
</evidence>
<protein>
    <submittedName>
        <fullName evidence="4">Ubinuclein-1</fullName>
    </submittedName>
</protein>
<reference evidence="2 3" key="2">
    <citation type="submission" date="2018-11" db="EMBL/GenBank/DDBJ databases">
        <authorList>
            <consortium name="Pathogen Informatics"/>
        </authorList>
    </citation>
    <scope>NUCLEOTIDE SEQUENCE [LARGE SCALE GENOMIC DNA]</scope>
</reference>
<feature type="compositionally biased region" description="Polar residues" evidence="1">
    <location>
        <begin position="298"/>
        <end position="309"/>
    </location>
</feature>
<name>A0A0R3T046_RODNA</name>
<feature type="region of interest" description="Disordered" evidence="1">
    <location>
        <begin position="215"/>
        <end position="608"/>
    </location>
</feature>
<evidence type="ECO:0000256" key="1">
    <source>
        <dbReference type="SAM" id="MobiDB-lite"/>
    </source>
</evidence>
<feature type="compositionally biased region" description="Basic and acidic residues" evidence="1">
    <location>
        <begin position="133"/>
        <end position="185"/>
    </location>
</feature>